<dbReference type="OrthoDB" id="9791432at2"/>
<protein>
    <recommendedName>
        <fullName evidence="4">Magnesium transporter MgtE intracellular domain-containing protein</fullName>
    </recommendedName>
</protein>
<reference evidence="2 3" key="1">
    <citation type="submission" date="2019-04" db="EMBL/GenBank/DDBJ databases">
        <title>Shimia ponticola sp. nov., isolated from seawater.</title>
        <authorList>
            <person name="Kim Y.-O."/>
            <person name="Yoon J.-H."/>
        </authorList>
    </citation>
    <scope>NUCLEOTIDE SEQUENCE [LARGE SCALE GENOMIC DNA]</scope>
    <source>
        <strain evidence="2 3">MYP11</strain>
    </source>
</reference>
<keyword evidence="1" id="KW-0175">Coiled coil</keyword>
<comment type="caution">
    <text evidence="2">The sequence shown here is derived from an EMBL/GenBank/DDBJ whole genome shotgun (WGS) entry which is preliminary data.</text>
</comment>
<sequence length="202" mass="21670">MMKLFKRKKTSGRSRGTVGILAGLLVASAVIRIASDVGPVMAAAAQKTEAVEEPVKPAPAKSEEPSHEELSAMLRAFEAREKRIKQQELQIEKRMNALAVADRKIEDRLAELKAAEAELRATLALASTAAEDDLARLTAVYENMKPKTAAALFQEMAPEFAAGFLGRMRPDSAAAVMAGMPPEAAYRVSAILAGRNANVPKN</sequence>
<dbReference type="Proteomes" id="UP000306602">
    <property type="component" value="Unassembled WGS sequence"/>
</dbReference>
<feature type="coiled-coil region" evidence="1">
    <location>
        <begin position="67"/>
        <end position="118"/>
    </location>
</feature>
<dbReference type="Gene3D" id="1.10.220.30">
    <property type="match status" value="1"/>
</dbReference>
<organism evidence="2 3">
    <name type="scientific">Aliishimia ponticola</name>
    <dbReference type="NCBI Taxonomy" id="2499833"/>
    <lineage>
        <taxon>Bacteria</taxon>
        <taxon>Pseudomonadati</taxon>
        <taxon>Pseudomonadota</taxon>
        <taxon>Alphaproteobacteria</taxon>
        <taxon>Rhodobacterales</taxon>
        <taxon>Paracoccaceae</taxon>
        <taxon>Aliishimia</taxon>
    </lineage>
</organism>
<gene>
    <name evidence="2" type="ORF">E4Z66_17705</name>
</gene>
<accession>A0A4S4N9N9</accession>
<dbReference type="EMBL" id="SRKY01000005">
    <property type="protein sequence ID" value="THH34798.1"/>
    <property type="molecule type" value="Genomic_DNA"/>
</dbReference>
<dbReference type="AlphaFoldDB" id="A0A4S4N9N9"/>
<evidence type="ECO:0000313" key="3">
    <source>
        <dbReference type="Proteomes" id="UP000306602"/>
    </source>
</evidence>
<dbReference type="SUPFAM" id="SSF158791">
    <property type="entry name" value="MgtE N-terminal domain-like"/>
    <property type="match status" value="1"/>
</dbReference>
<keyword evidence="3" id="KW-1185">Reference proteome</keyword>
<dbReference type="RefSeq" id="WP_136464385.1">
    <property type="nucleotide sequence ID" value="NZ_SRKY01000005.1"/>
</dbReference>
<proteinExistence type="predicted"/>
<evidence type="ECO:0000256" key="1">
    <source>
        <dbReference type="SAM" id="Coils"/>
    </source>
</evidence>
<name>A0A4S4N9N9_9RHOB</name>
<evidence type="ECO:0000313" key="2">
    <source>
        <dbReference type="EMBL" id="THH34798.1"/>
    </source>
</evidence>
<evidence type="ECO:0008006" key="4">
    <source>
        <dbReference type="Google" id="ProtNLM"/>
    </source>
</evidence>